<keyword evidence="1" id="KW-0614">Plasmid</keyword>
<proteinExistence type="predicted"/>
<protein>
    <submittedName>
        <fullName evidence="1">Uncharacterized protein</fullName>
    </submittedName>
</protein>
<keyword evidence="2" id="KW-1185">Reference proteome</keyword>
<gene>
    <name evidence="1" type="ORF">BPO_p0041</name>
</gene>
<evidence type="ECO:0000313" key="1">
    <source>
        <dbReference type="EMBL" id="WOC53124.1"/>
    </source>
</evidence>
<dbReference type="AlphaFoldDB" id="A0AAU0F2Y4"/>
<geneLocation type="plasmid" evidence="1 2">
    <name>pQD2021</name>
</geneLocation>
<accession>A0AAU0F2Y4</accession>
<evidence type="ECO:0000313" key="2">
    <source>
        <dbReference type="Proteomes" id="UP001432059"/>
    </source>
</evidence>
<name>A0AAU0F2Y4_9FLAO</name>
<dbReference type="KEGG" id="bpor:BPO_p0041"/>
<reference evidence="1" key="1">
    <citation type="submission" date="2023-10" db="EMBL/GenBank/DDBJ databases">
        <title>Characterization and whole genome sequencing of a novel strain of Bergeyella porcorum QD2021 isolated from pig.</title>
        <authorList>
            <person name="Liu G."/>
            <person name="Chen C."/>
            <person name="Han X."/>
        </authorList>
    </citation>
    <scope>NUCLEOTIDE SEQUENCE</scope>
    <source>
        <strain evidence="1">QD2021</strain>
        <plasmid evidence="1">pQD2021</plasmid>
    </source>
</reference>
<dbReference type="EMBL" id="CP136427">
    <property type="protein sequence ID" value="WOC53124.1"/>
    <property type="molecule type" value="Genomic_DNA"/>
</dbReference>
<sequence length="128" mass="13854">MAIGAGEANAVKSVIQAIDKLDVIGQMMGKAFSLAGNIAKPMLNKAGKGFVYVFEKNFKIAETYELKFNTGKLYAGLPFPELRKKVEKLTEADIAKLPADENGIRIADVDEQAIPIGPEESLDKIGQQ</sequence>
<dbReference type="Proteomes" id="UP001432059">
    <property type="component" value="Plasmid pQD2021"/>
</dbReference>
<organism evidence="1 2">
    <name type="scientific">Bergeyella porcorum</name>
    <dbReference type="NCBI Taxonomy" id="1735111"/>
    <lineage>
        <taxon>Bacteria</taxon>
        <taxon>Pseudomonadati</taxon>
        <taxon>Bacteroidota</taxon>
        <taxon>Flavobacteriia</taxon>
        <taxon>Flavobacteriales</taxon>
        <taxon>Weeksellaceae</taxon>
        <taxon>Bergeyella</taxon>
    </lineage>
</organism>